<dbReference type="EMBL" id="PPDF01000008">
    <property type="protein sequence ID" value="PQL25477.1"/>
    <property type="molecule type" value="Genomic_DNA"/>
</dbReference>
<dbReference type="Gene3D" id="3.30.160.250">
    <property type="match status" value="1"/>
</dbReference>
<dbReference type="RefSeq" id="WP_105092876.1">
    <property type="nucleotide sequence ID" value="NZ_BJCR01000003.1"/>
</dbReference>
<dbReference type="Pfam" id="PF15919">
    <property type="entry name" value="HicB_lk_antitox"/>
    <property type="match status" value="1"/>
</dbReference>
<keyword evidence="5" id="KW-1185">Reference proteome</keyword>
<reference evidence="2 5" key="2">
    <citation type="submission" date="2019-03" db="EMBL/GenBank/DDBJ databases">
        <title>Draft genome sequences of two Veillonella tobetsuensis clinical isolates from intraoperative bronchial fluids of elderly patients with pulmonary carcinoma.</title>
        <authorList>
            <person name="Akiyama T."/>
        </authorList>
    </citation>
    <scope>NUCLEOTIDE SEQUENCE [LARGE SCALE GENOMIC DNA]</scope>
    <source>
        <strain evidence="2 5">PAGU 1579</strain>
    </source>
</reference>
<name>A0A2S7ZQR7_9FIRM</name>
<evidence type="ECO:0000313" key="3">
    <source>
        <dbReference type="EMBL" id="PQL25477.1"/>
    </source>
</evidence>
<dbReference type="InterPro" id="IPR035069">
    <property type="entry name" value="TTHA1013/TTHA0281-like"/>
</dbReference>
<protein>
    <submittedName>
        <fullName evidence="3">HicB family protein</fullName>
    </submittedName>
</protein>
<reference evidence="3 4" key="1">
    <citation type="submission" date="2018-01" db="EMBL/GenBank/DDBJ databases">
        <title>Draft genome sequences of clinical isolates and type strains of oral Veillonella including Veillonella infantum sp., nov.</title>
        <authorList>
            <person name="Mashima I."/>
            <person name="Liao Y.-C."/>
            <person name="Sabharwal A."/>
            <person name="Haase E.M."/>
            <person name="Nakazawa F."/>
            <person name="Scannapieco F.A."/>
        </authorList>
    </citation>
    <scope>NUCLEOTIDE SEQUENCE [LARGE SCALE GENOMIC DNA]</scope>
    <source>
        <strain evidence="3 4">Y6</strain>
    </source>
</reference>
<dbReference type="Proteomes" id="UP000238877">
    <property type="component" value="Unassembled WGS sequence"/>
</dbReference>
<evidence type="ECO:0000259" key="1">
    <source>
        <dbReference type="Pfam" id="PF15919"/>
    </source>
</evidence>
<accession>A0A2S7ZQR7</accession>
<evidence type="ECO:0000313" key="4">
    <source>
        <dbReference type="Proteomes" id="UP000238877"/>
    </source>
</evidence>
<dbReference type="AlphaFoldDB" id="A0A2S7ZQR7"/>
<comment type="caution">
    <text evidence="3">The sequence shown here is derived from an EMBL/GenBank/DDBJ whole genome shotgun (WGS) entry which is preliminary data.</text>
</comment>
<evidence type="ECO:0000313" key="2">
    <source>
        <dbReference type="EMBL" id="GCL68443.1"/>
    </source>
</evidence>
<dbReference type="EMBL" id="BJCR01000003">
    <property type="protein sequence ID" value="GCL68443.1"/>
    <property type="molecule type" value="Genomic_DNA"/>
</dbReference>
<sequence>MKFIYPAIIHDDSDGFWAEFPDLEYTSSTGATLTELITNAQEAMELYILGALEDGQSLPTPTSVRNLPCTDSSYPTLVQTDIDLGKNSKSIKKTLTIPAWLNERALEKGVNFSQLLQEALVEKTL</sequence>
<dbReference type="SUPFAM" id="SSF143100">
    <property type="entry name" value="TTHA1013/TTHA0281-like"/>
    <property type="match status" value="1"/>
</dbReference>
<proteinExistence type="predicted"/>
<organism evidence="3 4">
    <name type="scientific">Veillonella tobetsuensis</name>
    <dbReference type="NCBI Taxonomy" id="1110546"/>
    <lineage>
        <taxon>Bacteria</taxon>
        <taxon>Bacillati</taxon>
        <taxon>Bacillota</taxon>
        <taxon>Negativicutes</taxon>
        <taxon>Veillonellales</taxon>
        <taxon>Veillonellaceae</taxon>
        <taxon>Veillonella</taxon>
    </lineage>
</organism>
<dbReference type="PANTHER" id="PTHR34504">
    <property type="entry name" value="ANTITOXIN HICB"/>
    <property type="match status" value="1"/>
</dbReference>
<dbReference type="Proteomes" id="UP000303581">
    <property type="component" value="Unassembled WGS sequence"/>
</dbReference>
<dbReference type="InterPro" id="IPR031807">
    <property type="entry name" value="HicB-like"/>
</dbReference>
<dbReference type="InterPro" id="IPR051404">
    <property type="entry name" value="TA_system_antitoxin"/>
</dbReference>
<feature type="domain" description="HicB-like antitoxin of toxin-antitoxin system" evidence="1">
    <location>
        <begin position="5"/>
        <end position="103"/>
    </location>
</feature>
<gene>
    <name evidence="2" type="ORF">PAGU1579_02120</name>
    <name evidence="3" type="ORF">VTHSUH11_05200</name>
</gene>
<evidence type="ECO:0000313" key="5">
    <source>
        <dbReference type="Proteomes" id="UP000303581"/>
    </source>
</evidence>
<dbReference type="STRING" id="1110546.GCA_001078375_01882"/>
<dbReference type="PANTHER" id="PTHR34504:SF2">
    <property type="entry name" value="UPF0150 PROTEIN SSL0259"/>
    <property type="match status" value="1"/>
</dbReference>